<keyword evidence="4" id="KW-1185">Reference proteome</keyword>
<sequence length="107" mass="11262">MKFTASLLILAVVASQALGAVPNPVKQCTKTVTVATKPTTKGCSELAKANDIAVPELRKWNHKLRHDCANVEVGTTLCVAVAKSTTKAHTKSTTTAQAKPTTTATHH</sequence>
<accession>A0A9P6SX57</accession>
<dbReference type="AlphaFoldDB" id="A0A9P6SX57"/>
<proteinExistence type="predicted"/>
<feature type="signal peptide" evidence="1">
    <location>
        <begin position="1"/>
        <end position="19"/>
    </location>
</feature>
<dbReference type="PROSITE" id="PS51782">
    <property type="entry name" value="LYSM"/>
    <property type="match status" value="1"/>
</dbReference>
<dbReference type="EMBL" id="JAAAID010001803">
    <property type="protein sequence ID" value="KAG0008742.1"/>
    <property type="molecule type" value="Genomic_DNA"/>
</dbReference>
<dbReference type="InterPro" id="IPR018392">
    <property type="entry name" value="LysM"/>
</dbReference>
<keyword evidence="1" id="KW-0732">Signal</keyword>
<feature type="non-terminal residue" evidence="3">
    <location>
        <position position="1"/>
    </location>
</feature>
<reference evidence="3" key="1">
    <citation type="journal article" date="2020" name="Fungal Divers.">
        <title>Resolving the Mortierellaceae phylogeny through synthesis of multi-gene phylogenetics and phylogenomics.</title>
        <authorList>
            <person name="Vandepol N."/>
            <person name="Liber J."/>
            <person name="Desiro A."/>
            <person name="Na H."/>
            <person name="Kennedy M."/>
            <person name="Barry K."/>
            <person name="Grigoriev I.V."/>
            <person name="Miller A.N."/>
            <person name="O'Donnell K."/>
            <person name="Stajich J.E."/>
            <person name="Bonito G."/>
        </authorList>
    </citation>
    <scope>NUCLEOTIDE SEQUENCE</scope>
    <source>
        <strain evidence="3">NRRL 2769</strain>
    </source>
</reference>
<evidence type="ECO:0000259" key="2">
    <source>
        <dbReference type="PROSITE" id="PS51782"/>
    </source>
</evidence>
<evidence type="ECO:0000256" key="1">
    <source>
        <dbReference type="SAM" id="SignalP"/>
    </source>
</evidence>
<organism evidence="3 4">
    <name type="scientific">Entomortierella chlamydospora</name>
    <dbReference type="NCBI Taxonomy" id="101097"/>
    <lineage>
        <taxon>Eukaryota</taxon>
        <taxon>Fungi</taxon>
        <taxon>Fungi incertae sedis</taxon>
        <taxon>Mucoromycota</taxon>
        <taxon>Mortierellomycotina</taxon>
        <taxon>Mortierellomycetes</taxon>
        <taxon>Mortierellales</taxon>
        <taxon>Mortierellaceae</taxon>
        <taxon>Entomortierella</taxon>
    </lineage>
</organism>
<protein>
    <recommendedName>
        <fullName evidence="2">LysM domain-containing protein</fullName>
    </recommendedName>
</protein>
<gene>
    <name evidence="3" type="ORF">BGZ80_003111</name>
</gene>
<feature type="chain" id="PRO_5040367621" description="LysM domain-containing protein" evidence="1">
    <location>
        <begin position="20"/>
        <end position="107"/>
    </location>
</feature>
<evidence type="ECO:0000313" key="3">
    <source>
        <dbReference type="EMBL" id="KAG0008742.1"/>
    </source>
</evidence>
<name>A0A9P6SX57_9FUNG</name>
<dbReference type="Proteomes" id="UP000703661">
    <property type="component" value="Unassembled WGS sequence"/>
</dbReference>
<feature type="domain" description="LysM" evidence="2">
    <location>
        <begin position="30"/>
        <end position="79"/>
    </location>
</feature>
<evidence type="ECO:0000313" key="4">
    <source>
        <dbReference type="Proteomes" id="UP000703661"/>
    </source>
</evidence>
<dbReference type="InterPro" id="IPR036779">
    <property type="entry name" value="LysM_dom_sf"/>
</dbReference>
<dbReference type="Gene3D" id="3.10.350.10">
    <property type="entry name" value="LysM domain"/>
    <property type="match status" value="1"/>
</dbReference>
<dbReference type="OrthoDB" id="5985073at2759"/>
<comment type="caution">
    <text evidence="3">The sequence shown here is derived from an EMBL/GenBank/DDBJ whole genome shotgun (WGS) entry which is preliminary data.</text>
</comment>